<sequence>MDGTPSQRTEPLGRVPLRVTGSQGPQKLNGGWVPLGREGSMLAWGQWAGSGVWLPASMKDPCSCQTDSEVSEPGELELRWSELGSEQALGAGTEGPGSPPAWGRLLQAVWQGHVGLVTQLLRQGASLEERTWRCCWSTVQIPASRTGTAAQPSTGLPPVATCWLSSCWQPGELRTPRTHWASHLCTMLLGEATRRSQATFWTGARRSMRLAGSTRPPCISLWSGAMDPLQSFC</sequence>
<evidence type="ECO:0000313" key="3">
    <source>
        <dbReference type="Proteomes" id="UP000008227"/>
    </source>
</evidence>
<dbReference type="Bgee" id="ENSSSCG00000003346">
    <property type="expression patterns" value="Expressed in corpus callosum and 25 other cell types or tissues"/>
</dbReference>
<keyword evidence="3" id="KW-1185">Reference proteome</keyword>
<dbReference type="STRING" id="9823.ENSSSCP00000003629"/>
<dbReference type="HOGENOM" id="CLU_000134_48_5_1"/>
<reference evidence="2" key="3">
    <citation type="submission" date="2025-08" db="UniProtKB">
        <authorList>
            <consortium name="Ensembl"/>
        </authorList>
    </citation>
    <scope>IDENTIFICATION</scope>
</reference>
<protein>
    <submittedName>
        <fullName evidence="2">Ankyrin repeat domain 65</fullName>
    </submittedName>
</protein>
<dbReference type="Proteomes" id="UP000008227">
    <property type="component" value="Chromosome 6"/>
</dbReference>
<dbReference type="ExpressionAtlas" id="F1RJE1">
    <property type="expression patterns" value="baseline"/>
</dbReference>
<evidence type="ECO:0000256" key="1">
    <source>
        <dbReference type="SAM" id="MobiDB-lite"/>
    </source>
</evidence>
<organism evidence="2 3">
    <name type="scientific">Sus scrofa</name>
    <name type="common">Pig</name>
    <dbReference type="NCBI Taxonomy" id="9823"/>
    <lineage>
        <taxon>Eukaryota</taxon>
        <taxon>Metazoa</taxon>
        <taxon>Chordata</taxon>
        <taxon>Craniata</taxon>
        <taxon>Vertebrata</taxon>
        <taxon>Euteleostomi</taxon>
        <taxon>Mammalia</taxon>
        <taxon>Eutheria</taxon>
        <taxon>Laurasiatheria</taxon>
        <taxon>Artiodactyla</taxon>
        <taxon>Suina</taxon>
        <taxon>Suidae</taxon>
        <taxon>Sus</taxon>
    </lineage>
</organism>
<accession>F1RJE1</accession>
<dbReference type="VGNC" id="VGNC:96908">
    <property type="gene designation" value="ANKRD65"/>
</dbReference>
<evidence type="ECO:0000313" key="4">
    <source>
        <dbReference type="VGNC" id="VGNC:96908"/>
    </source>
</evidence>
<feature type="region of interest" description="Disordered" evidence="1">
    <location>
        <begin position="1"/>
        <end position="30"/>
    </location>
</feature>
<proteinExistence type="predicted"/>
<dbReference type="InParanoid" id="F1RJE1"/>
<reference evidence="2" key="4">
    <citation type="submission" date="2025-09" db="UniProtKB">
        <authorList>
            <consortium name="Ensembl"/>
        </authorList>
    </citation>
    <scope>IDENTIFICATION</scope>
</reference>
<reference evidence="3" key="1">
    <citation type="submission" date="2009-11" db="EMBL/GenBank/DDBJ databases">
        <authorList>
            <consortium name="Porcine genome sequencing project"/>
        </authorList>
    </citation>
    <scope>NUCLEOTIDE SEQUENCE [LARGE SCALE GENOMIC DNA]</scope>
    <source>
        <strain evidence="3">Duroc</strain>
    </source>
</reference>
<evidence type="ECO:0000313" key="2">
    <source>
        <dbReference type="Ensembl" id="ENSSSCP00000003629.3"/>
    </source>
</evidence>
<reference evidence="2" key="2">
    <citation type="journal article" date="2020" name="Gigascience">
        <title>An improved pig reference genome sequence to enable pig genetics and genomics research.</title>
        <authorList>
            <person name="Warr A."/>
            <person name="Affara N."/>
            <person name="Aken B."/>
            <person name="Beiki H."/>
            <person name="Bickhart D.M."/>
            <person name="Billis K."/>
            <person name="Chow W."/>
            <person name="Eory L."/>
            <person name="Finlayson H.A."/>
            <person name="Flicek P."/>
            <person name="Giron C.G."/>
            <person name="Griffin D.K."/>
            <person name="Hall R."/>
            <person name="Hannum G."/>
            <person name="Hourlier T."/>
            <person name="Howe K."/>
            <person name="Hume D.A."/>
            <person name="Izuogu O."/>
            <person name="Kim K."/>
            <person name="Koren S."/>
            <person name="Liu H."/>
            <person name="Manchanda N."/>
            <person name="Martin F.J."/>
            <person name="Nonneman D.J."/>
            <person name="O'Connor R.E."/>
            <person name="Phillippy A.M."/>
            <person name="Rohrer G.A."/>
            <person name="Rosen B.D."/>
            <person name="Rund L.A."/>
            <person name="Sargent C.A."/>
            <person name="Schook L.B."/>
            <person name="Schroeder S.G."/>
            <person name="Schwartz A.S."/>
            <person name="Skinner B.M."/>
            <person name="Talbot R."/>
            <person name="Tseng E."/>
            <person name="Tuggle C.K."/>
            <person name="Watson M."/>
            <person name="Smith T.P.L."/>
            <person name="Archibald A.L."/>
        </authorList>
    </citation>
    <scope>NUCLEOTIDE SEQUENCE [LARGE SCALE GENOMIC DNA]</scope>
    <source>
        <strain evidence="2">Duroc</strain>
    </source>
</reference>
<dbReference type="Ensembl" id="ENSSSCT00000003715.4">
    <property type="protein sequence ID" value="ENSSSCP00000003629.3"/>
    <property type="gene ID" value="ENSSSCG00000003346.4"/>
</dbReference>
<dbReference type="eggNOG" id="KOG4177">
    <property type="taxonomic scope" value="Eukaryota"/>
</dbReference>
<dbReference type="PaxDb" id="9823-ENSSSCP00000003629"/>
<name>F1RJE1_PIG</name>
<dbReference type="AlphaFoldDB" id="F1RJE1"/>
<gene>
    <name evidence="2 4" type="primary">ANKRD65</name>
</gene>
<dbReference type="GeneTree" id="ENSGT00910000147197"/>